<feature type="binding site" evidence="6">
    <location>
        <position position="66"/>
    </location>
    <ligand>
        <name>Zn(2+)</name>
        <dbReference type="ChEBI" id="CHEBI:29105"/>
    </ligand>
</feature>
<keyword evidence="3 5" id="KW-0863">Zinc-finger</keyword>
<evidence type="ECO:0008006" key="12">
    <source>
        <dbReference type="Google" id="ProtNLM"/>
    </source>
</evidence>
<dbReference type="EMBL" id="JADBJN010000001">
    <property type="protein sequence ID" value="KAG5682230.1"/>
    <property type="molecule type" value="Genomic_DNA"/>
</dbReference>
<feature type="compositionally biased region" description="Basic and acidic residues" evidence="7">
    <location>
        <begin position="1875"/>
        <end position="1884"/>
    </location>
</feature>
<name>A0A9J6CKW5_POLVA</name>
<dbReference type="InterPro" id="IPR012934">
    <property type="entry name" value="Znf_AD"/>
</dbReference>
<dbReference type="InterPro" id="IPR013087">
    <property type="entry name" value="Znf_C2H2_type"/>
</dbReference>
<feature type="domain" description="C2H2-type" evidence="8">
    <location>
        <begin position="1025"/>
        <end position="1048"/>
    </location>
</feature>
<evidence type="ECO:0000256" key="4">
    <source>
        <dbReference type="ARBA" id="ARBA00022833"/>
    </source>
</evidence>
<dbReference type="SMART" id="SM00355">
    <property type="entry name" value="ZnF_C2H2"/>
    <property type="match status" value="36"/>
</dbReference>
<feature type="region of interest" description="Disordered" evidence="7">
    <location>
        <begin position="143"/>
        <end position="222"/>
    </location>
</feature>
<dbReference type="OrthoDB" id="6105938at2759"/>
<dbReference type="PROSITE" id="PS50157">
    <property type="entry name" value="ZINC_FINGER_C2H2_2"/>
    <property type="match status" value="14"/>
</dbReference>
<dbReference type="Pfam" id="PF07776">
    <property type="entry name" value="zf-AD"/>
    <property type="match status" value="1"/>
</dbReference>
<dbReference type="SUPFAM" id="SSF57667">
    <property type="entry name" value="beta-beta-alpha zinc fingers"/>
    <property type="match status" value="6"/>
</dbReference>
<dbReference type="SUPFAM" id="SSF57716">
    <property type="entry name" value="Glucocorticoid receptor-like (DNA-binding domain)"/>
    <property type="match status" value="1"/>
</dbReference>
<feature type="domain" description="C2H2-type" evidence="8">
    <location>
        <begin position="356"/>
        <end position="384"/>
    </location>
</feature>
<feature type="compositionally biased region" description="Polar residues" evidence="7">
    <location>
        <begin position="386"/>
        <end position="400"/>
    </location>
</feature>
<proteinExistence type="predicted"/>
<keyword evidence="2" id="KW-0677">Repeat</keyword>
<dbReference type="GO" id="GO:0008270">
    <property type="term" value="F:zinc ion binding"/>
    <property type="evidence" value="ECO:0007669"/>
    <property type="project" value="UniProtKB-UniRule"/>
</dbReference>
<evidence type="ECO:0000256" key="5">
    <source>
        <dbReference type="PROSITE-ProRule" id="PRU00042"/>
    </source>
</evidence>
<feature type="binding site" evidence="6">
    <location>
        <position position="16"/>
    </location>
    <ligand>
        <name>Zn(2+)</name>
        <dbReference type="ChEBI" id="CHEBI:29105"/>
    </ligand>
</feature>
<evidence type="ECO:0000259" key="9">
    <source>
        <dbReference type="PROSITE" id="PS51915"/>
    </source>
</evidence>
<feature type="compositionally biased region" description="Polar residues" evidence="7">
    <location>
        <begin position="212"/>
        <end position="222"/>
    </location>
</feature>
<evidence type="ECO:0000259" key="8">
    <source>
        <dbReference type="PROSITE" id="PS50157"/>
    </source>
</evidence>
<evidence type="ECO:0000256" key="3">
    <source>
        <dbReference type="ARBA" id="ARBA00022771"/>
    </source>
</evidence>
<keyword evidence="4 6" id="KW-0862">Zinc</keyword>
<evidence type="ECO:0000256" key="1">
    <source>
        <dbReference type="ARBA" id="ARBA00022723"/>
    </source>
</evidence>
<feature type="domain" description="C2H2-type" evidence="8">
    <location>
        <begin position="870"/>
        <end position="894"/>
    </location>
</feature>
<feature type="domain" description="C2H2-type" evidence="8">
    <location>
        <begin position="1380"/>
        <end position="1403"/>
    </location>
</feature>
<feature type="binding site" evidence="6">
    <location>
        <position position="69"/>
    </location>
    <ligand>
        <name>Zn(2+)</name>
        <dbReference type="ChEBI" id="CHEBI:29105"/>
    </ligand>
</feature>
<evidence type="ECO:0000256" key="2">
    <source>
        <dbReference type="ARBA" id="ARBA00022737"/>
    </source>
</evidence>
<feature type="domain" description="C2H2-type" evidence="8">
    <location>
        <begin position="678"/>
        <end position="701"/>
    </location>
</feature>
<feature type="binding site" evidence="6">
    <location>
        <position position="13"/>
    </location>
    <ligand>
        <name>Zn(2+)</name>
        <dbReference type="ChEBI" id="CHEBI:29105"/>
    </ligand>
</feature>
<dbReference type="Gene3D" id="3.30.160.60">
    <property type="entry name" value="Classic Zinc Finger"/>
    <property type="match status" value="11"/>
</dbReference>
<evidence type="ECO:0000313" key="11">
    <source>
        <dbReference type="Proteomes" id="UP001107558"/>
    </source>
</evidence>
<organism evidence="10 11">
    <name type="scientific">Polypedilum vanderplanki</name>
    <name type="common">Sleeping chironomid midge</name>
    <dbReference type="NCBI Taxonomy" id="319348"/>
    <lineage>
        <taxon>Eukaryota</taxon>
        <taxon>Metazoa</taxon>
        <taxon>Ecdysozoa</taxon>
        <taxon>Arthropoda</taxon>
        <taxon>Hexapoda</taxon>
        <taxon>Insecta</taxon>
        <taxon>Pterygota</taxon>
        <taxon>Neoptera</taxon>
        <taxon>Endopterygota</taxon>
        <taxon>Diptera</taxon>
        <taxon>Nematocera</taxon>
        <taxon>Chironomoidea</taxon>
        <taxon>Chironomidae</taxon>
        <taxon>Chironominae</taxon>
        <taxon>Polypedilum</taxon>
        <taxon>Polypedilum</taxon>
    </lineage>
</organism>
<dbReference type="PROSITE" id="PS51915">
    <property type="entry name" value="ZAD"/>
    <property type="match status" value="1"/>
</dbReference>
<keyword evidence="1 6" id="KW-0479">Metal-binding</keyword>
<feature type="region of interest" description="Disordered" evidence="7">
    <location>
        <begin position="381"/>
        <end position="400"/>
    </location>
</feature>
<accession>A0A9J6CKW5</accession>
<protein>
    <recommendedName>
        <fullName evidence="12">Zinc finger protein</fullName>
    </recommendedName>
</protein>
<feature type="domain" description="C2H2-type" evidence="8">
    <location>
        <begin position="752"/>
        <end position="780"/>
    </location>
</feature>
<feature type="region of interest" description="Disordered" evidence="7">
    <location>
        <begin position="1865"/>
        <end position="1887"/>
    </location>
</feature>
<feature type="domain" description="C2H2-type" evidence="8">
    <location>
        <begin position="1195"/>
        <end position="1223"/>
    </location>
</feature>
<dbReference type="PANTHER" id="PTHR24379:SF130">
    <property type="entry name" value="ZINC FINGER Y-CHROMOSOMAL PROTEIN 2"/>
    <property type="match status" value="1"/>
</dbReference>
<evidence type="ECO:0000313" key="10">
    <source>
        <dbReference type="EMBL" id="KAG5682230.1"/>
    </source>
</evidence>
<dbReference type="GO" id="GO:0005634">
    <property type="term" value="C:nucleus"/>
    <property type="evidence" value="ECO:0007669"/>
    <property type="project" value="InterPro"/>
</dbReference>
<feature type="compositionally biased region" description="Basic and acidic residues" evidence="7">
    <location>
        <begin position="154"/>
        <end position="164"/>
    </location>
</feature>
<keyword evidence="11" id="KW-1185">Reference proteome</keyword>
<feature type="domain" description="C2H2-type" evidence="8">
    <location>
        <begin position="1990"/>
        <end position="2018"/>
    </location>
</feature>
<reference evidence="10" key="1">
    <citation type="submission" date="2021-03" db="EMBL/GenBank/DDBJ databases">
        <title>Chromosome level genome of the anhydrobiotic midge Polypedilum vanderplanki.</title>
        <authorList>
            <person name="Yoshida Y."/>
            <person name="Kikawada T."/>
            <person name="Gusev O."/>
        </authorList>
    </citation>
    <scope>NUCLEOTIDE SEQUENCE</scope>
    <source>
        <strain evidence="10">NIAS01</strain>
        <tissue evidence="10">Whole body or cell culture</tissue>
    </source>
</reference>
<feature type="region of interest" description="Disordered" evidence="7">
    <location>
        <begin position="1100"/>
        <end position="1122"/>
    </location>
</feature>
<feature type="domain" description="C2H2-type" evidence="8">
    <location>
        <begin position="1814"/>
        <end position="1838"/>
    </location>
</feature>
<dbReference type="SMART" id="SM00868">
    <property type="entry name" value="zf-AD"/>
    <property type="match status" value="1"/>
</dbReference>
<dbReference type="Pfam" id="PF12874">
    <property type="entry name" value="zf-met"/>
    <property type="match status" value="3"/>
</dbReference>
<feature type="compositionally biased region" description="Polar residues" evidence="7">
    <location>
        <begin position="1100"/>
        <end position="1114"/>
    </location>
</feature>
<feature type="domain" description="C2H2-type" evidence="8">
    <location>
        <begin position="998"/>
        <end position="1026"/>
    </location>
</feature>
<feature type="domain" description="C2H2-type" evidence="8">
    <location>
        <begin position="1782"/>
        <end position="1810"/>
    </location>
</feature>
<feature type="compositionally biased region" description="Polar residues" evidence="7">
    <location>
        <begin position="192"/>
        <end position="202"/>
    </location>
</feature>
<comment type="caution">
    <text evidence="10">The sequence shown here is derived from an EMBL/GenBank/DDBJ whole genome shotgun (WGS) entry which is preliminary data.</text>
</comment>
<evidence type="ECO:0000256" key="6">
    <source>
        <dbReference type="PROSITE-ProRule" id="PRU01263"/>
    </source>
</evidence>
<feature type="domain" description="ZAD" evidence="9">
    <location>
        <begin position="11"/>
        <end position="93"/>
    </location>
</feature>
<dbReference type="PANTHER" id="PTHR24379">
    <property type="entry name" value="KRAB AND ZINC FINGER DOMAIN-CONTAINING"/>
    <property type="match status" value="1"/>
</dbReference>
<feature type="compositionally biased region" description="Acidic residues" evidence="7">
    <location>
        <begin position="165"/>
        <end position="191"/>
    </location>
</feature>
<evidence type="ECO:0000256" key="7">
    <source>
        <dbReference type="SAM" id="MobiDB-lite"/>
    </source>
</evidence>
<dbReference type="Proteomes" id="UP001107558">
    <property type="component" value="Chromosome 1"/>
</dbReference>
<feature type="domain" description="C2H2-type" evidence="8">
    <location>
        <begin position="408"/>
        <end position="436"/>
    </location>
</feature>
<dbReference type="PROSITE" id="PS00028">
    <property type="entry name" value="ZINC_FINGER_C2H2_1"/>
    <property type="match status" value="23"/>
</dbReference>
<feature type="domain" description="C2H2-type" evidence="8">
    <location>
        <begin position="1936"/>
        <end position="1963"/>
    </location>
</feature>
<gene>
    <name evidence="10" type="ORF">PVAND_011595</name>
</gene>
<dbReference type="InterPro" id="IPR036236">
    <property type="entry name" value="Znf_C2H2_sf"/>
</dbReference>
<feature type="domain" description="C2H2-type" evidence="8">
    <location>
        <begin position="252"/>
        <end position="280"/>
    </location>
</feature>
<dbReference type="Gene3D" id="3.40.1800.20">
    <property type="match status" value="1"/>
</dbReference>
<sequence length="2076" mass="244093">MDTKVSSDSRKVCRTCLRNCESKKGLISLFDYDQTCPQDRIKFSKMLSVISNQRISEDDCLPKKVCVMCISQIRAFYYFKIQVDESLKTLQLQRANKEHQQYRIPTIKQEPNTSMPLIMSPRTVGENNEEIEREENMLEEIISPVPHNSSNKSNKLEGDSHTDDEIIDYEPDMQNYDDDEDEQQEEGEEITADNSMKSSSQIDAPKGKSPDSGISSSTPNHASKTPICNVCKKEFVNLKAFFLHKRGSCSSTKCRYCVKKFNNFAQLKLHTRYKHPEKYNELKLNFQKATVQLERITKFNECSTCGVKLVSKLALLRHHADCDSKCIECGIKIPRKEFYFKHLESVHKLNADPSSLECPFCMNIFHSERILQEHIQRLHPDENQSEHQSFTDTMSEAGESTSNEPFLYECQICQARFKSSKSLNQHKSFKHKDGQENVNRIYKNHIVQKYSRDEFFEKFLVKKSDDFYRCLPCQKEIFKRSLMMHVKSKHAAVRSYRCELCPEAFFRADYRQRHFAIAHPYDFKCHECDVQFDRAYKYDVHMTQHGIKQTHFKPNEGCDRYDLSPNEIQYIEDSTNYDYSNDDALIKNDNNEVISAISNSTEIPMKKDEFCDKYLISVSEIMVNCLICQQEIQKASIISHLLWKHAVKKPLKCPFCNERVVKNNARLSHMSRCHPDAYKCNECNLQFVKHSLFVEHMWEFHFVKITTPASSGEEEDLQINDMYFVCNRNEDEIIIEPEHNYLQVNQNQEKMFGCQFCPKKFTSNKNLLIHKSHKHKNESFEPLNAVETIMDTSDNSMTFEEFQNNWVEVINDNDMKCLVCDQTIKTKSFIPHIKHKHCTSGAYLCAICPERFYRPEQRTQHMSSSHRGVFYCSTCNIQFYRNSRYAEHMSTVHAIDLDGTDNYEVDLNLIDLRFEPTIRRSPDEDSLPSIVHETDENDPMEEMMQQINTGEEFSRNEFMRRFIKGSGNDRHCLACNRTFFHTSIYHHIIHFHASILPFKCPFCDVRFERSYTRNKHLQLFHPKEYKCFECGLQFPKHAKYVDHMAIEHNVTVATQKSPFEEEDLASTDIRYVKNKSNEENVWQEIDENSIGNSTMYSEYNEKPSTSSTSFNNKTDNSHDLRSRIKNEPTESTALSVNTSKINDSTTEQHLYEEFKAKYLKKIDRISLKCLACDRVVIRTSVCAHLRLWHAASMMFNCELCDVGFRRSDYRQRHMITNHPNDHKCKQCNLQFHHSSLYKEHMYEAHKLIVNVRMLKKRDEVDVPLEKMMFSVHIPDNLRVHPADEHSKRGRRLSICMDGPVNPNAGGITYEDFQKRYMQELNESLYRCTVCDDTLSKFALKKHAKRFHATSKPYNCELCSQGFHRLDERLTHMHDSHNQALKCKECNIQFYMSFDYAEHMRNMHHISINISSNKSKTDIDVPLQRLRFVPKRIDDSSMTKPIAIKSEPSKKNSVETYNDISDDAQLTRDQFSKKFLRAFRGKDNELMLKCSACNKQFAAKHKFFHLLHNHVIVRPFGCELCDMRFYSNFKRLNHMKMRHQNDFNCQICSTQFEKAQIYVDHMLNEHKITVKAQESTNVDLKTQDLRYLKNPEGFRSDWRRLDYSSSSNTAGNTNTTADESENSNYASTETLFCDICNVDFSSARTYRQHIRDHGNGGDLLKIEIKQEPKINTEIQKEGTFQCEFCDKKVMTLFALKMHKKFKHGEGADSGVLKRKIEKQKFEVECQMCSFSAFRRDYVEHHIRQTHKLEFQCRLCTRVLSNFNFYTYHVFKYHGIREDPLKYFKCDDCNACFKFEENLQNHKQARHGENTPTRNYFCETCVVDFRSRSSLDSHLEMYSHRHLYDFLGNPDKEFKLEPVEKSALSHHEEENFSFDEPQEKRQKTSDNIEVSDDDKLDYLKYMHTTADGHFKCGICGKTKALRKYMLHHLKQHKEVPTYECNKCPERFVFKKKYEQHLEMHEHENVLEHPAITIDHDESQGSSSNSVKPVEEIFCKICNSSFKLTIMLNKHNSIWHANDNPDKHLSMNEQKAKKNESSKLNCPNCNLIFDDMKFLENHLKYFCVHRNQLNNTDELLNEQ</sequence>